<dbReference type="GeneID" id="18812576"/>
<dbReference type="KEGG" id="sla:SERLADRAFT_405830"/>
<dbReference type="RefSeq" id="XP_007314376.1">
    <property type="nucleotide sequence ID" value="XM_007314314.1"/>
</dbReference>
<dbReference type="Proteomes" id="UP000008064">
    <property type="component" value="Unassembled WGS sequence"/>
</dbReference>
<sequence>MSTQPPATRFHTRAPDSHGEKVTSVAEVLANVHLDYADMKTKEKLATTKDNVRIIRDNVANLGQGMGNTKEDLHSIKDTLGAIKGSVDRIHVLCLRSITNELTTMNKMHTMEMFMMKLNANFWLNYGLSDVPVTPVRSSIELVHYPSSFCHVEEFDMDTVHDQLAAVSSSAPDSHHNRHGGPGHLSLQLTF</sequence>
<proteinExistence type="predicted"/>
<organism>
    <name type="scientific">Serpula lacrymans var. lacrymans (strain S7.9)</name>
    <name type="common">Dry rot fungus</name>
    <dbReference type="NCBI Taxonomy" id="578457"/>
    <lineage>
        <taxon>Eukaryota</taxon>
        <taxon>Fungi</taxon>
        <taxon>Dikarya</taxon>
        <taxon>Basidiomycota</taxon>
        <taxon>Agaricomycotina</taxon>
        <taxon>Agaricomycetes</taxon>
        <taxon>Agaricomycetidae</taxon>
        <taxon>Boletales</taxon>
        <taxon>Coniophorineae</taxon>
        <taxon>Serpulaceae</taxon>
        <taxon>Serpula</taxon>
    </lineage>
</organism>
<accession>F8NLC9</accession>
<reference evidence="2" key="1">
    <citation type="submission" date="2011-04" db="EMBL/GenBank/DDBJ databases">
        <title>Evolution of plant cell wall degrading machinery underlies the functional diversity of forest fungi.</title>
        <authorList>
            <consortium name="US DOE Joint Genome Institute (JGI-PGF)"/>
            <person name="Eastwood D.C."/>
            <person name="Floudas D."/>
            <person name="Binder M."/>
            <person name="Majcherczyk A."/>
            <person name="Schneider P."/>
            <person name="Aerts A."/>
            <person name="Asiegbu F.O."/>
            <person name="Baker S.E."/>
            <person name="Barry K."/>
            <person name="Bendiksby M."/>
            <person name="Blumentritt M."/>
            <person name="Coutinho P.M."/>
            <person name="Cullen D."/>
            <person name="Cullen D."/>
            <person name="Gathman A."/>
            <person name="Goodell B."/>
            <person name="Henrissat B."/>
            <person name="Ihrmark K."/>
            <person name="Kauserud H."/>
            <person name="Kohler A."/>
            <person name="LaButti K."/>
            <person name="Lapidus A."/>
            <person name="Lavin J.L."/>
            <person name="Lee Y.-H."/>
            <person name="Lindquist E."/>
            <person name="Lilly W."/>
            <person name="Lucas S."/>
            <person name="Morin E."/>
            <person name="Murat C."/>
            <person name="Oguiza J.A."/>
            <person name="Park J."/>
            <person name="Pisabarro A.G."/>
            <person name="Riley R."/>
            <person name="Rosling A."/>
            <person name="Salamov A."/>
            <person name="Schmidt O."/>
            <person name="Schmutz J."/>
            <person name="Skrede I."/>
            <person name="Stenlid J."/>
            <person name="Wiebenga A."/>
            <person name="Xie X."/>
            <person name="Kues U."/>
            <person name="Hibbett D.S."/>
            <person name="Hoffmeister D."/>
            <person name="Hogberg N."/>
            <person name="Martin F."/>
            <person name="Grigoriev I.V."/>
            <person name="Watkinson S.C."/>
        </authorList>
    </citation>
    <scope>NUCLEOTIDE SEQUENCE</scope>
    <source>
        <strain evidence="2">S7.9</strain>
    </source>
</reference>
<feature type="region of interest" description="Disordered" evidence="1">
    <location>
        <begin position="1"/>
        <end position="21"/>
    </location>
</feature>
<evidence type="ECO:0000313" key="2">
    <source>
        <dbReference type="EMBL" id="EGO28177.1"/>
    </source>
</evidence>
<dbReference type="AlphaFoldDB" id="F8NLC9"/>
<name>F8NLC9_SERL9</name>
<dbReference type="HOGENOM" id="CLU_1422213_0_0_1"/>
<protein>
    <submittedName>
        <fullName evidence="2">Uncharacterized protein</fullName>
    </submittedName>
</protein>
<evidence type="ECO:0000256" key="1">
    <source>
        <dbReference type="SAM" id="MobiDB-lite"/>
    </source>
</evidence>
<dbReference type="EMBL" id="GL945430">
    <property type="protein sequence ID" value="EGO28177.1"/>
    <property type="molecule type" value="Genomic_DNA"/>
</dbReference>
<gene>
    <name evidence="2" type="ORF">SERLADRAFT_405830</name>
</gene>